<gene>
    <name evidence="2" type="ORF">HMPREF9450_01763</name>
</gene>
<comment type="caution">
    <text evidence="2">The sequence shown here is derived from an EMBL/GenBank/DDBJ whole genome shotgun (WGS) entry which is preliminary data.</text>
</comment>
<evidence type="ECO:0000313" key="3">
    <source>
        <dbReference type="Proteomes" id="UP000006008"/>
    </source>
</evidence>
<name>G5HAU8_9BACT</name>
<feature type="compositionally biased region" description="Polar residues" evidence="1">
    <location>
        <begin position="33"/>
        <end position="44"/>
    </location>
</feature>
<dbReference type="STRING" id="742725.HMPREF9450_01763"/>
<reference evidence="2 3" key="1">
    <citation type="submission" date="2011-08" db="EMBL/GenBank/DDBJ databases">
        <title>The Genome Sequence of Alistipes indistinctus YIT 12060.</title>
        <authorList>
            <consortium name="The Broad Institute Genome Sequencing Platform"/>
            <person name="Earl A."/>
            <person name="Ward D."/>
            <person name="Feldgarden M."/>
            <person name="Gevers D."/>
            <person name="Morotomi M."/>
            <person name="Young S.K."/>
            <person name="Zeng Q."/>
            <person name="Gargeya S."/>
            <person name="Fitzgerald M."/>
            <person name="Haas B."/>
            <person name="Abouelleil A."/>
            <person name="Alvarado L."/>
            <person name="Arachchi H.M."/>
            <person name="Berlin A."/>
            <person name="Brown A."/>
            <person name="Chapman S.B."/>
            <person name="Chen Z."/>
            <person name="Dunbar C."/>
            <person name="Freedman E."/>
            <person name="Gearin G."/>
            <person name="Gellesch M."/>
            <person name="Goldberg J."/>
            <person name="Griggs A."/>
            <person name="Gujja S."/>
            <person name="Heiman D."/>
            <person name="Howarth C."/>
            <person name="Larson L."/>
            <person name="Lui A."/>
            <person name="MacDonald P.J.P."/>
            <person name="Montmayeur A."/>
            <person name="Murphy C."/>
            <person name="Neiman D."/>
            <person name="Pearson M."/>
            <person name="Priest M."/>
            <person name="Roberts A."/>
            <person name="Saif S."/>
            <person name="Shea T."/>
            <person name="Shenoy N."/>
            <person name="Sisk P."/>
            <person name="Stolte C."/>
            <person name="Sykes S."/>
            <person name="Wortman J."/>
            <person name="Nusbaum C."/>
            <person name="Birren B."/>
        </authorList>
    </citation>
    <scope>NUCLEOTIDE SEQUENCE [LARGE SCALE GENOMIC DNA]</scope>
    <source>
        <strain evidence="2 3">YIT 12060</strain>
    </source>
</reference>
<accession>G5HAU8</accession>
<dbReference type="AlphaFoldDB" id="G5HAU8"/>
<evidence type="ECO:0000313" key="2">
    <source>
        <dbReference type="EMBL" id="EHB91714.1"/>
    </source>
</evidence>
<dbReference type="GeneID" id="92815210"/>
<dbReference type="Proteomes" id="UP000006008">
    <property type="component" value="Unassembled WGS sequence"/>
</dbReference>
<organism evidence="2 3">
    <name type="scientific">Alistipes indistinctus YIT 12060</name>
    <dbReference type="NCBI Taxonomy" id="742725"/>
    <lineage>
        <taxon>Bacteria</taxon>
        <taxon>Pseudomonadati</taxon>
        <taxon>Bacteroidota</taxon>
        <taxon>Bacteroidia</taxon>
        <taxon>Bacteroidales</taxon>
        <taxon>Rikenellaceae</taxon>
        <taxon>Alistipes</taxon>
    </lineage>
</organism>
<protein>
    <submittedName>
        <fullName evidence="2">Uncharacterized protein</fullName>
    </submittedName>
</protein>
<feature type="region of interest" description="Disordered" evidence="1">
    <location>
        <begin position="25"/>
        <end position="44"/>
    </location>
</feature>
<dbReference type="PATRIC" id="fig|742725.3.peg.1858"/>
<dbReference type="RefSeq" id="WP_009134569.1">
    <property type="nucleotide sequence ID" value="NZ_CP102250.1"/>
</dbReference>
<dbReference type="EMBL" id="ADLD01000013">
    <property type="protein sequence ID" value="EHB91714.1"/>
    <property type="molecule type" value="Genomic_DNA"/>
</dbReference>
<dbReference type="HOGENOM" id="CLU_3211525_0_0_10"/>
<proteinExistence type="predicted"/>
<keyword evidence="3" id="KW-1185">Reference proteome</keyword>
<evidence type="ECO:0000256" key="1">
    <source>
        <dbReference type="SAM" id="MobiDB-lite"/>
    </source>
</evidence>
<sequence>MKDEKNNIPAEQVYGMFEEIKEMIEKRPAPETSGGTTENSDTVI</sequence>